<evidence type="ECO:0000256" key="3">
    <source>
        <dbReference type="ARBA" id="ARBA00008774"/>
    </source>
</evidence>
<proteinExistence type="inferred from homology"/>
<feature type="domain" description="HMG box" evidence="12">
    <location>
        <begin position="6"/>
        <end position="78"/>
    </location>
</feature>
<dbReference type="GO" id="GO:0006935">
    <property type="term" value="P:chemotaxis"/>
    <property type="evidence" value="ECO:0007669"/>
    <property type="project" value="UniProtKB-KW"/>
</dbReference>
<dbReference type="Pfam" id="PF09011">
    <property type="entry name" value="HMG_box_2"/>
    <property type="match status" value="1"/>
</dbReference>
<dbReference type="PROSITE" id="PS50118">
    <property type="entry name" value="HMG_BOX_2"/>
    <property type="match status" value="1"/>
</dbReference>
<dbReference type="PANTHER" id="PTHR48112">
    <property type="entry name" value="HIGH MOBILITY GROUP PROTEIN DSP1"/>
    <property type="match status" value="1"/>
</dbReference>
<keyword evidence="5" id="KW-0145">Chemotaxis</keyword>
<dbReference type="SMART" id="SM00398">
    <property type="entry name" value="HMG"/>
    <property type="match status" value="1"/>
</dbReference>
<evidence type="ECO:0000256" key="6">
    <source>
        <dbReference type="ARBA" id="ARBA00022588"/>
    </source>
</evidence>
<dbReference type="GO" id="GO:0045087">
    <property type="term" value="P:innate immune response"/>
    <property type="evidence" value="ECO:0007669"/>
    <property type="project" value="UniProtKB-KW"/>
</dbReference>
<dbReference type="FunFam" id="1.10.30.10:FF:000006">
    <property type="entry name" value="High mobility group protein B1"/>
    <property type="match status" value="1"/>
</dbReference>
<dbReference type="PROSITE" id="PS00353">
    <property type="entry name" value="HMG_BOX_1"/>
    <property type="match status" value="1"/>
</dbReference>
<dbReference type="InterPro" id="IPR036910">
    <property type="entry name" value="HMG_box_dom_sf"/>
</dbReference>
<dbReference type="InParanoid" id="A0A7J8I1G4"/>
<dbReference type="SUPFAM" id="SSF47095">
    <property type="entry name" value="HMG-box"/>
    <property type="match status" value="1"/>
</dbReference>
<comment type="caution">
    <text evidence="13">The sequence shown here is derived from an EMBL/GenBank/DDBJ whole genome shotgun (WGS) entry which is preliminary data.</text>
</comment>
<evidence type="ECO:0000256" key="10">
    <source>
        <dbReference type="ARBA" id="ARBA00023242"/>
    </source>
</evidence>
<reference evidence="13 14" key="1">
    <citation type="journal article" date="2020" name="Nature">
        <title>Six reference-quality genomes reveal evolution of bat adaptations.</title>
        <authorList>
            <person name="Jebb D."/>
            <person name="Huang Z."/>
            <person name="Pippel M."/>
            <person name="Hughes G.M."/>
            <person name="Lavrichenko K."/>
            <person name="Devanna P."/>
            <person name="Winkler S."/>
            <person name="Jermiin L.S."/>
            <person name="Skirmuntt E.C."/>
            <person name="Katzourakis A."/>
            <person name="Burkitt-Gray L."/>
            <person name="Ray D.A."/>
            <person name="Sullivan K.A.M."/>
            <person name="Roscito J.G."/>
            <person name="Kirilenko B.M."/>
            <person name="Davalos L.M."/>
            <person name="Corthals A.P."/>
            <person name="Power M.L."/>
            <person name="Jones G."/>
            <person name="Ransome R.D."/>
            <person name="Dechmann D.K.N."/>
            <person name="Locatelli A.G."/>
            <person name="Puechmaille S.J."/>
            <person name="Fedrigo O."/>
            <person name="Jarvis E.D."/>
            <person name="Hiller M."/>
            <person name="Vernes S.C."/>
            <person name="Myers E.W."/>
            <person name="Teeling E.C."/>
        </authorList>
    </citation>
    <scope>NUCLEOTIDE SEQUENCE [LARGE SCALE GENOMIC DNA]</scope>
    <source>
        <strain evidence="13">MMolMol1</strain>
        <tissue evidence="13">Muscle</tissue>
    </source>
</reference>
<keyword evidence="14" id="KW-1185">Reference proteome</keyword>
<gene>
    <name evidence="13" type="ORF">HJG59_010851</name>
</gene>
<comment type="subcellular location">
    <subcellularLocation>
        <location evidence="2">Chromosome</location>
    </subcellularLocation>
    <subcellularLocation>
        <location evidence="1">Nucleus</location>
    </subcellularLocation>
</comment>
<keyword evidence="9 11" id="KW-0238">DNA-binding</keyword>
<evidence type="ECO:0000256" key="5">
    <source>
        <dbReference type="ARBA" id="ARBA00022500"/>
    </source>
</evidence>
<evidence type="ECO:0000256" key="1">
    <source>
        <dbReference type="ARBA" id="ARBA00004123"/>
    </source>
</evidence>
<evidence type="ECO:0000313" key="13">
    <source>
        <dbReference type="EMBL" id="KAF6477959.1"/>
    </source>
</evidence>
<dbReference type="EMBL" id="JACASF010000005">
    <property type="protein sequence ID" value="KAF6477959.1"/>
    <property type="molecule type" value="Genomic_DNA"/>
</dbReference>
<keyword evidence="7" id="KW-0677">Repeat</keyword>
<dbReference type="GO" id="GO:0006357">
    <property type="term" value="P:regulation of transcription by RNA polymerase II"/>
    <property type="evidence" value="ECO:0007669"/>
    <property type="project" value="TreeGrafter"/>
</dbReference>
<dbReference type="AlphaFoldDB" id="A0A7J8I1G4"/>
<accession>A0A7J8I1G4</accession>
<keyword evidence="10 11" id="KW-0539">Nucleus</keyword>
<keyword evidence="6" id="KW-0391">Immunity</keyword>
<dbReference type="InterPro" id="IPR009071">
    <property type="entry name" value="HMG_box_dom"/>
</dbReference>
<evidence type="ECO:0000256" key="4">
    <source>
        <dbReference type="ARBA" id="ARBA00022454"/>
    </source>
</evidence>
<name>A0A7J8I1G4_MOLMO</name>
<dbReference type="CDD" id="cd21978">
    <property type="entry name" value="HMG-box_HMGB_rpt1"/>
    <property type="match status" value="1"/>
</dbReference>
<keyword evidence="6" id="KW-0399">Innate immunity</keyword>
<dbReference type="Proteomes" id="UP000550707">
    <property type="component" value="Unassembled WGS sequence"/>
</dbReference>
<comment type="similarity">
    <text evidence="3">Belongs to the HMGB family.</text>
</comment>
<keyword evidence="4" id="KW-0158">Chromosome</keyword>
<dbReference type="GO" id="GO:0006259">
    <property type="term" value="P:DNA metabolic process"/>
    <property type="evidence" value="ECO:0007669"/>
    <property type="project" value="UniProtKB-ARBA"/>
</dbReference>
<dbReference type="GO" id="GO:0005694">
    <property type="term" value="C:chromosome"/>
    <property type="evidence" value="ECO:0007669"/>
    <property type="project" value="UniProtKB-SubCell"/>
</dbReference>
<sequence length="148" mass="17196">MGKGDPKKPRGNVLSHAFSVQTCQEERKKHPDASVNFSEFSKKCSERWKTMSAKEKGKFEDMAKVDKARYEREMKTYIPLKGKQKRNSRIPMHPRGLLRPFSCFVLSIAQKSKESIPAYLLVMLQRNWERCGITLLQMTSSLMRRLLS</sequence>
<dbReference type="InterPro" id="IPR050342">
    <property type="entry name" value="HMGB"/>
</dbReference>
<organism evidence="13 14">
    <name type="scientific">Molossus molossus</name>
    <name type="common">Pallas' mastiff bat</name>
    <name type="synonym">Vespertilio molossus</name>
    <dbReference type="NCBI Taxonomy" id="27622"/>
    <lineage>
        <taxon>Eukaryota</taxon>
        <taxon>Metazoa</taxon>
        <taxon>Chordata</taxon>
        <taxon>Craniata</taxon>
        <taxon>Vertebrata</taxon>
        <taxon>Euteleostomi</taxon>
        <taxon>Mammalia</taxon>
        <taxon>Eutheria</taxon>
        <taxon>Laurasiatheria</taxon>
        <taxon>Chiroptera</taxon>
        <taxon>Yangochiroptera</taxon>
        <taxon>Molossidae</taxon>
        <taxon>Molossus</taxon>
    </lineage>
</organism>
<keyword evidence="8" id="KW-0558">Oxidation</keyword>
<evidence type="ECO:0000256" key="11">
    <source>
        <dbReference type="PROSITE-ProRule" id="PRU00267"/>
    </source>
</evidence>
<evidence type="ECO:0000313" key="14">
    <source>
        <dbReference type="Proteomes" id="UP000550707"/>
    </source>
</evidence>
<evidence type="ECO:0000256" key="8">
    <source>
        <dbReference type="ARBA" id="ARBA00023097"/>
    </source>
</evidence>
<evidence type="ECO:0000256" key="2">
    <source>
        <dbReference type="ARBA" id="ARBA00004286"/>
    </source>
</evidence>
<evidence type="ECO:0000256" key="9">
    <source>
        <dbReference type="ARBA" id="ARBA00023125"/>
    </source>
</evidence>
<evidence type="ECO:0000259" key="12">
    <source>
        <dbReference type="PROSITE" id="PS50118"/>
    </source>
</evidence>
<dbReference type="GO" id="GO:0005634">
    <property type="term" value="C:nucleus"/>
    <property type="evidence" value="ECO:0007669"/>
    <property type="project" value="UniProtKB-SubCell"/>
</dbReference>
<protein>
    <recommendedName>
        <fullName evidence="12">HMG box domain-containing protein</fullName>
    </recommendedName>
</protein>
<dbReference type="Gene3D" id="1.10.30.10">
    <property type="entry name" value="High mobility group box domain"/>
    <property type="match status" value="1"/>
</dbReference>
<dbReference type="GO" id="GO:0008301">
    <property type="term" value="F:DNA binding, bending"/>
    <property type="evidence" value="ECO:0007669"/>
    <property type="project" value="UniProtKB-ARBA"/>
</dbReference>
<evidence type="ECO:0000256" key="7">
    <source>
        <dbReference type="ARBA" id="ARBA00022737"/>
    </source>
</evidence>
<dbReference type="InterPro" id="IPR017967">
    <property type="entry name" value="HMG_boxA_CS"/>
</dbReference>
<dbReference type="PANTHER" id="PTHR48112:SF12">
    <property type="entry name" value="HIGH MOBILITY GROUP PROTEIN B1-LIKE 1-RELATED"/>
    <property type="match status" value="1"/>
</dbReference>
<feature type="DNA-binding region" description="HMG box" evidence="11">
    <location>
        <begin position="6"/>
        <end position="78"/>
    </location>
</feature>